<name>A0ABR5AK82_9BACL</name>
<keyword evidence="2" id="KW-1185">Reference proteome</keyword>
<gene>
    <name evidence="1" type="ORF">SD70_08385</name>
</gene>
<dbReference type="Proteomes" id="UP000031967">
    <property type="component" value="Unassembled WGS sequence"/>
</dbReference>
<proteinExistence type="predicted"/>
<organism evidence="1 2">
    <name type="scientific">Gordoniibacillus kamchatkensis</name>
    <dbReference type="NCBI Taxonomy" id="1590651"/>
    <lineage>
        <taxon>Bacteria</taxon>
        <taxon>Bacillati</taxon>
        <taxon>Bacillota</taxon>
        <taxon>Bacilli</taxon>
        <taxon>Bacillales</taxon>
        <taxon>Paenibacillaceae</taxon>
        <taxon>Gordoniibacillus</taxon>
    </lineage>
</organism>
<dbReference type="InterPro" id="IPR008307">
    <property type="entry name" value="UCP018957"/>
</dbReference>
<dbReference type="Pfam" id="PF08819">
    <property type="entry name" value="DUF1802"/>
    <property type="match status" value="1"/>
</dbReference>
<comment type="caution">
    <text evidence="1">The sequence shown here is derived from an EMBL/GenBank/DDBJ whole genome shotgun (WGS) entry which is preliminary data.</text>
</comment>
<evidence type="ECO:0000313" key="1">
    <source>
        <dbReference type="EMBL" id="KIL41258.1"/>
    </source>
</evidence>
<evidence type="ECO:0008006" key="3">
    <source>
        <dbReference type="Google" id="ProtNLM"/>
    </source>
</evidence>
<dbReference type="InterPro" id="IPR014923">
    <property type="entry name" value="DUF1802"/>
</dbReference>
<evidence type="ECO:0000313" key="2">
    <source>
        <dbReference type="Proteomes" id="UP000031967"/>
    </source>
</evidence>
<reference evidence="1 2" key="1">
    <citation type="submission" date="2014-12" db="EMBL/GenBank/DDBJ databases">
        <title>Draft genome sequence of Paenibacillus kamchatkensis strain B-2647.</title>
        <authorList>
            <person name="Karlyshev A.V."/>
            <person name="Kudryashova E.B."/>
        </authorList>
    </citation>
    <scope>NUCLEOTIDE SEQUENCE [LARGE SCALE GENOMIC DNA]</scope>
    <source>
        <strain evidence="1 2">VKM B-2647</strain>
    </source>
</reference>
<sequence length="193" mass="22313">MGKRPGPIALKEWAASVAALRDGLQTMMLRKGGIAEETRDFEVRADAFYLLPAYEHQKRELLKEEYRRLVDETLATWSPDAAAVTIDCCAEVAHDIELTELDSVERLYPYHIWTQRFAEDRLHWKRQRPLHLLLLRVYRLDRPFELKLEPHYFGCKSWVELAETPPEYVTMTPVLTDGEFAAQAGAIRSALRG</sequence>
<protein>
    <recommendedName>
        <fullName evidence="3">DUF1802 family protein</fullName>
    </recommendedName>
</protein>
<dbReference type="RefSeq" id="WP_041047144.1">
    <property type="nucleotide sequence ID" value="NZ_JXAK01000011.1"/>
</dbReference>
<accession>A0ABR5AK82</accession>
<dbReference type="PIRSF" id="PIRSF018957">
    <property type="entry name" value="UCP018957"/>
    <property type="match status" value="1"/>
</dbReference>
<dbReference type="EMBL" id="JXAK01000011">
    <property type="protein sequence ID" value="KIL41258.1"/>
    <property type="molecule type" value="Genomic_DNA"/>
</dbReference>